<feature type="region of interest" description="Disordered" evidence="1">
    <location>
        <begin position="20"/>
        <end position="39"/>
    </location>
</feature>
<gene>
    <name evidence="2" type="ORF">A3A16_03145</name>
</gene>
<organism evidence="2 3">
    <name type="scientific">Candidatus Harrisonbacteria bacterium RIFCSPLOWO2_01_FULL_44_18</name>
    <dbReference type="NCBI Taxonomy" id="1798407"/>
    <lineage>
        <taxon>Bacteria</taxon>
        <taxon>Candidatus Harrisoniibacteriota</taxon>
    </lineage>
</organism>
<evidence type="ECO:0000256" key="1">
    <source>
        <dbReference type="SAM" id="MobiDB-lite"/>
    </source>
</evidence>
<evidence type="ECO:0000313" key="2">
    <source>
        <dbReference type="EMBL" id="OGY65420.1"/>
    </source>
</evidence>
<proteinExistence type="predicted"/>
<reference evidence="2 3" key="1">
    <citation type="journal article" date="2016" name="Nat. Commun.">
        <title>Thousands of microbial genomes shed light on interconnected biogeochemical processes in an aquifer system.</title>
        <authorList>
            <person name="Anantharaman K."/>
            <person name="Brown C.T."/>
            <person name="Hug L.A."/>
            <person name="Sharon I."/>
            <person name="Castelle C.J."/>
            <person name="Probst A.J."/>
            <person name="Thomas B.C."/>
            <person name="Singh A."/>
            <person name="Wilkins M.J."/>
            <person name="Karaoz U."/>
            <person name="Brodie E.L."/>
            <person name="Williams K.H."/>
            <person name="Hubbard S.S."/>
            <person name="Banfield J.F."/>
        </authorList>
    </citation>
    <scope>NUCLEOTIDE SEQUENCE [LARGE SCALE GENOMIC DNA]</scope>
</reference>
<accession>A0A1G1ZNV9</accession>
<comment type="caution">
    <text evidence="2">The sequence shown here is derived from an EMBL/GenBank/DDBJ whole genome shotgun (WGS) entry which is preliminary data.</text>
</comment>
<evidence type="ECO:0000313" key="3">
    <source>
        <dbReference type="Proteomes" id="UP000177942"/>
    </source>
</evidence>
<dbReference type="AlphaFoldDB" id="A0A1G1ZNV9"/>
<dbReference type="STRING" id="1798407.A3A16_03145"/>
<dbReference type="Proteomes" id="UP000177942">
    <property type="component" value="Unassembled WGS sequence"/>
</dbReference>
<dbReference type="EMBL" id="MHJJ01000010">
    <property type="protein sequence ID" value="OGY65420.1"/>
    <property type="molecule type" value="Genomic_DNA"/>
</dbReference>
<sequence>MTARFDNVLYNDPNCISDAVPPTASLTTPLDNGPDDSDPDLKEVLTNDSFSQFVIQLTDNVGGSGIDDSTVVAGAVSLSKDDILLTQGVDYTFAYSPVSDQITLTNVSGNFVDANYSAAVSEPGLSIIKDIAGNAIVDPVFGVVLDATSPETTVVSAKDQLNLDIANGEITDSYSSLDVTYIFSGADNVTPPASLTFECSLDSASFTSCFSPKTYPGLPLGLHNFQVRAKDAVNNTDSTPASHAFTISDDKIASSIDTRPTKMPSALGGCGTDGNALTSNYANCVGQTSFTAGGKTFGESQTFGSIQVTDAANPADGLLVISTVTDSIFKICFNQMLAKPKANQILSCGSSLKAVADSNNEGDSVIIHGAPLKGPNTEDLSSYPAIRVYEPPGQTVTVDAPNGMHTISTPASNTANLTTEILQERGTSNSDIYQLALYNIVQQPGVDVELSQNPDGSTNVSNSQTSRGNVTVNGANGQLILTPGQSAIVDTYGRLDLDNDGVYEDNCPNTPGKPEWQGCPFADKNIVELHIVGLGKGPSTKSPLSGVEVRVFDRNIPDFQAIAGSKNPKGDLYGIIYEADSGRVGSCVTGSDGICFAGEENKGDYLVIIKWNDLETAKTVYVGRPKSPEDFKDNLATKEFQIVKAIKKDGTIEYRGGSKVVVAGSLLEVIVPESAVWEGNSSIYPFIFTSDSDWTVDVCAEVPAGYSIVGVYDENGNLTASSQCMETFVANTSKTIAFEVKETGSPEPSFSANLKLKNPKGKITQQTHKVSDVRRGTFNNKVKEAKIKVEGLKRLKKPASLSPGSSLWHLTADVLDSLVSNGEMKEAVKILAQYNKIDIPEWGVNNGGKDARRLLAGSLIDLTPLGVYLRRME</sequence>
<name>A0A1G1ZNV9_9BACT</name>
<protein>
    <submittedName>
        <fullName evidence="2">Uncharacterized protein</fullName>
    </submittedName>
</protein>